<dbReference type="AlphaFoldDB" id="A0A8J2Q3C0"/>
<evidence type="ECO:0000256" key="7">
    <source>
        <dbReference type="ARBA" id="ARBA00022982"/>
    </source>
</evidence>
<dbReference type="FunFam" id="1.20.120.1770:FF:000001">
    <property type="entry name" value="Cytochrome b reductase 1"/>
    <property type="match status" value="1"/>
</dbReference>
<dbReference type="Pfam" id="PF03188">
    <property type="entry name" value="Cytochrom_B561"/>
    <property type="match status" value="1"/>
</dbReference>
<keyword evidence="14" id="KW-1185">Reference proteome</keyword>
<evidence type="ECO:0000256" key="9">
    <source>
        <dbReference type="ARBA" id="ARBA00023004"/>
    </source>
</evidence>
<reference evidence="13" key="1">
    <citation type="submission" date="2021-09" db="EMBL/GenBank/DDBJ databases">
        <authorList>
            <consortium name="Pathogen Informatics"/>
        </authorList>
    </citation>
    <scope>NUCLEOTIDE SEQUENCE</scope>
</reference>
<gene>
    <name evidence="13" type="ORF">CJOHNSTONI_LOCUS8610</name>
</gene>
<sequence length="257" mass="29616">MSLLQESFKILNDHQSIRFFNIILGASQVFGICAIFLVTLWMAGFDDEFATGLQFHYHPTFMVMGMIFLAGNGILVYRVFRHERKRFSKLLHLTLHTVALVFATIALKAVFDSHNNHTNDKGELDPLPNLYSLHSWIGLTSVIAFFLQYFVGFATFFFPGWNITMRQFILPYHQAFGLILLCFLGITGVMGITEQAAWHHKCWTVDHVMCGQQFLSIFLGIFILMFVMCIVIIILNPRWHRQPLPEEGSLHRLTNID</sequence>
<dbReference type="OrthoDB" id="907479at2759"/>
<feature type="transmembrane region" description="Helical" evidence="11">
    <location>
        <begin position="213"/>
        <end position="235"/>
    </location>
</feature>
<dbReference type="Gene3D" id="1.20.120.1770">
    <property type="match status" value="1"/>
</dbReference>
<dbReference type="EMBL" id="CAKAEH010001728">
    <property type="protein sequence ID" value="CAG9538957.1"/>
    <property type="molecule type" value="Genomic_DNA"/>
</dbReference>
<evidence type="ECO:0000256" key="2">
    <source>
        <dbReference type="ARBA" id="ARBA00004141"/>
    </source>
</evidence>
<dbReference type="PROSITE" id="PS50939">
    <property type="entry name" value="CYTOCHROME_B561"/>
    <property type="match status" value="1"/>
</dbReference>
<dbReference type="Proteomes" id="UP000746747">
    <property type="component" value="Unassembled WGS sequence"/>
</dbReference>
<evidence type="ECO:0000256" key="6">
    <source>
        <dbReference type="ARBA" id="ARBA00022723"/>
    </source>
</evidence>
<organism evidence="13 14">
    <name type="scientific">Cercopithifilaria johnstoni</name>
    <dbReference type="NCBI Taxonomy" id="2874296"/>
    <lineage>
        <taxon>Eukaryota</taxon>
        <taxon>Metazoa</taxon>
        <taxon>Ecdysozoa</taxon>
        <taxon>Nematoda</taxon>
        <taxon>Chromadorea</taxon>
        <taxon>Rhabditida</taxon>
        <taxon>Spirurina</taxon>
        <taxon>Spiruromorpha</taxon>
        <taxon>Filarioidea</taxon>
        <taxon>Onchocercidae</taxon>
        <taxon>Cercopithifilaria</taxon>
    </lineage>
</organism>
<dbReference type="InterPro" id="IPR043205">
    <property type="entry name" value="CYB561/CYBRD1-like"/>
</dbReference>
<keyword evidence="3" id="KW-0813">Transport</keyword>
<dbReference type="GO" id="GO:0016020">
    <property type="term" value="C:membrane"/>
    <property type="evidence" value="ECO:0007669"/>
    <property type="project" value="UniProtKB-SubCell"/>
</dbReference>
<feature type="transmembrane region" description="Helical" evidence="11">
    <location>
        <begin position="131"/>
        <end position="158"/>
    </location>
</feature>
<feature type="transmembrane region" description="Helical" evidence="11">
    <location>
        <begin position="170"/>
        <end position="193"/>
    </location>
</feature>
<dbReference type="GO" id="GO:0046872">
    <property type="term" value="F:metal ion binding"/>
    <property type="evidence" value="ECO:0007669"/>
    <property type="project" value="UniProtKB-KW"/>
</dbReference>
<keyword evidence="8 11" id="KW-1133">Transmembrane helix</keyword>
<feature type="transmembrane region" description="Helical" evidence="11">
    <location>
        <begin position="55"/>
        <end position="78"/>
    </location>
</feature>
<name>A0A8J2Q3C0_9BILA</name>
<feature type="transmembrane region" description="Helical" evidence="11">
    <location>
        <begin position="90"/>
        <end position="111"/>
    </location>
</feature>
<evidence type="ECO:0000256" key="3">
    <source>
        <dbReference type="ARBA" id="ARBA00022448"/>
    </source>
</evidence>
<keyword evidence="4" id="KW-0349">Heme</keyword>
<comment type="caution">
    <text evidence="13">The sequence shown here is derived from an EMBL/GenBank/DDBJ whole genome shotgun (WGS) entry which is preliminary data.</text>
</comment>
<keyword evidence="5 11" id="KW-0812">Transmembrane</keyword>
<comment type="subcellular location">
    <subcellularLocation>
        <location evidence="2">Membrane</location>
        <topology evidence="2">Multi-pass membrane protein</topology>
    </subcellularLocation>
</comment>
<protein>
    <recommendedName>
        <fullName evidence="12">Cytochrome b561 domain-containing protein</fullName>
    </recommendedName>
</protein>
<comment type="cofactor">
    <cofactor evidence="1">
        <name>heme b</name>
        <dbReference type="ChEBI" id="CHEBI:60344"/>
    </cofactor>
</comment>
<evidence type="ECO:0000256" key="4">
    <source>
        <dbReference type="ARBA" id="ARBA00022617"/>
    </source>
</evidence>
<feature type="transmembrane region" description="Helical" evidence="11">
    <location>
        <begin position="20"/>
        <end position="43"/>
    </location>
</feature>
<evidence type="ECO:0000313" key="13">
    <source>
        <dbReference type="EMBL" id="CAG9538957.1"/>
    </source>
</evidence>
<dbReference type="GO" id="GO:0016491">
    <property type="term" value="F:oxidoreductase activity"/>
    <property type="evidence" value="ECO:0007669"/>
    <property type="project" value="InterPro"/>
</dbReference>
<dbReference type="PANTHER" id="PTHR10106">
    <property type="entry name" value="CYTOCHROME B561-RELATED"/>
    <property type="match status" value="1"/>
</dbReference>
<keyword evidence="6" id="KW-0479">Metal-binding</keyword>
<dbReference type="SMART" id="SM00665">
    <property type="entry name" value="B561"/>
    <property type="match status" value="1"/>
</dbReference>
<proteinExistence type="predicted"/>
<accession>A0A8J2Q3C0</accession>
<evidence type="ECO:0000256" key="8">
    <source>
        <dbReference type="ARBA" id="ARBA00022989"/>
    </source>
</evidence>
<evidence type="ECO:0000256" key="1">
    <source>
        <dbReference type="ARBA" id="ARBA00001970"/>
    </source>
</evidence>
<dbReference type="PANTHER" id="PTHR10106:SF0">
    <property type="entry name" value="LD36721P"/>
    <property type="match status" value="1"/>
</dbReference>
<evidence type="ECO:0000256" key="5">
    <source>
        <dbReference type="ARBA" id="ARBA00022692"/>
    </source>
</evidence>
<evidence type="ECO:0000256" key="10">
    <source>
        <dbReference type="ARBA" id="ARBA00023136"/>
    </source>
</evidence>
<evidence type="ECO:0000259" key="12">
    <source>
        <dbReference type="PROSITE" id="PS50939"/>
    </source>
</evidence>
<dbReference type="InterPro" id="IPR006593">
    <property type="entry name" value="Cyt_b561/ferric_Rdtase_TM"/>
</dbReference>
<keyword evidence="9" id="KW-0408">Iron</keyword>
<evidence type="ECO:0000256" key="11">
    <source>
        <dbReference type="SAM" id="Phobius"/>
    </source>
</evidence>
<feature type="domain" description="Cytochrome b561" evidence="12">
    <location>
        <begin position="26"/>
        <end position="235"/>
    </location>
</feature>
<keyword evidence="10 11" id="KW-0472">Membrane</keyword>
<keyword evidence="7" id="KW-0249">Electron transport</keyword>
<evidence type="ECO:0000313" key="14">
    <source>
        <dbReference type="Proteomes" id="UP000746747"/>
    </source>
</evidence>